<proteinExistence type="predicted"/>
<name>A0A8S5R2W2_9CAUD</name>
<organism evidence="1">
    <name type="scientific">Siphoviridae sp. ct6d71</name>
    <dbReference type="NCBI Taxonomy" id="2826298"/>
    <lineage>
        <taxon>Viruses</taxon>
        <taxon>Duplodnaviria</taxon>
        <taxon>Heunggongvirae</taxon>
        <taxon>Uroviricota</taxon>
        <taxon>Caudoviricetes</taxon>
    </lineage>
</organism>
<dbReference type="EMBL" id="BK015797">
    <property type="protein sequence ID" value="DAE25435.1"/>
    <property type="molecule type" value="Genomic_DNA"/>
</dbReference>
<protein>
    <submittedName>
        <fullName evidence="1">Uncharacterized protein</fullName>
    </submittedName>
</protein>
<accession>A0A8S5R2W2</accession>
<sequence>MAEVKAPGGNFFLNSEQFYITKNRYGQPVLNSIDSGGGGNIVVAINKHNNDKKAHQNIELDAGEIV</sequence>
<evidence type="ECO:0000313" key="1">
    <source>
        <dbReference type="EMBL" id="DAE25435.1"/>
    </source>
</evidence>
<reference evidence="1" key="1">
    <citation type="journal article" date="2021" name="Proc. Natl. Acad. Sci. U.S.A.">
        <title>A Catalog of Tens of Thousands of Viruses from Human Metagenomes Reveals Hidden Associations with Chronic Diseases.</title>
        <authorList>
            <person name="Tisza M.J."/>
            <person name="Buck C.B."/>
        </authorList>
    </citation>
    <scope>NUCLEOTIDE SEQUENCE</scope>
    <source>
        <strain evidence="1">Ct6d71</strain>
    </source>
</reference>